<dbReference type="InterPro" id="IPR006458">
    <property type="entry name" value="Ovate_C"/>
</dbReference>
<sequence>MAKRFKLRISRAIAATLQSCRSKDPSNLPENPIPSLPKSLTTANFQNPTRRLPSAIISIGAASVCEEQPLPRLKICSSPEDGPPSPPPPPERRGRGGKKNPVARRKKKKKKVKQSKLRASTSSADSSWFSSEIAAAAGERDDEEETETLVSSFSTDSSFSTGRRYRKRRGRRGRRAAAAEGEIPARLSVLKRLIPCTAEGKVKESFAVVKRSEDPYEDFKSSMMDMILEKQMFDPTDLEQLLECFLSLNSRRYHWVIVQAFSEIWEALFAEFPVQDGRRRPNATFRLA</sequence>
<feature type="compositionally biased region" description="Polar residues" evidence="7">
    <location>
        <begin position="38"/>
        <end position="47"/>
    </location>
</feature>
<comment type="caution">
    <text evidence="9">The sequence shown here is derived from an EMBL/GenBank/DDBJ whole genome shotgun (WGS) entry which is preliminary data.</text>
</comment>
<dbReference type="PANTHER" id="PTHR33057">
    <property type="entry name" value="TRANSCRIPTION REPRESSOR OFP7-RELATED"/>
    <property type="match status" value="1"/>
</dbReference>
<accession>A0A5A7QBE4</accession>
<evidence type="ECO:0000259" key="8">
    <source>
        <dbReference type="PROSITE" id="PS51754"/>
    </source>
</evidence>
<evidence type="ECO:0000313" key="10">
    <source>
        <dbReference type="Proteomes" id="UP000325081"/>
    </source>
</evidence>
<keyword evidence="2 6" id="KW-0678">Repressor</keyword>
<proteinExistence type="predicted"/>
<feature type="compositionally biased region" description="Basic residues" evidence="7">
    <location>
        <begin position="163"/>
        <end position="175"/>
    </location>
</feature>
<dbReference type="PANTHER" id="PTHR33057:SF224">
    <property type="entry name" value="TRANSCRIPTION REPRESSOR"/>
    <property type="match status" value="1"/>
</dbReference>
<dbReference type="PROSITE" id="PS51754">
    <property type="entry name" value="OVATE"/>
    <property type="match status" value="1"/>
</dbReference>
<dbReference type="Proteomes" id="UP000325081">
    <property type="component" value="Unassembled WGS sequence"/>
</dbReference>
<dbReference type="EMBL" id="BKCP01006404">
    <property type="protein sequence ID" value="GER42569.1"/>
    <property type="molecule type" value="Genomic_DNA"/>
</dbReference>
<dbReference type="GO" id="GO:0005634">
    <property type="term" value="C:nucleus"/>
    <property type="evidence" value="ECO:0007669"/>
    <property type="project" value="UniProtKB-SubCell"/>
</dbReference>
<feature type="region of interest" description="Disordered" evidence="7">
    <location>
        <begin position="72"/>
        <end position="177"/>
    </location>
</feature>
<dbReference type="InterPro" id="IPR038933">
    <property type="entry name" value="Ovate"/>
</dbReference>
<feature type="compositionally biased region" description="Basic residues" evidence="7">
    <location>
        <begin position="95"/>
        <end position="116"/>
    </location>
</feature>
<reference evidence="10" key="1">
    <citation type="journal article" date="2019" name="Curr. Biol.">
        <title>Genome Sequence of Striga asiatica Provides Insight into the Evolution of Plant Parasitism.</title>
        <authorList>
            <person name="Yoshida S."/>
            <person name="Kim S."/>
            <person name="Wafula E.K."/>
            <person name="Tanskanen J."/>
            <person name="Kim Y.M."/>
            <person name="Honaas L."/>
            <person name="Yang Z."/>
            <person name="Spallek T."/>
            <person name="Conn C.E."/>
            <person name="Ichihashi Y."/>
            <person name="Cheong K."/>
            <person name="Cui S."/>
            <person name="Der J.P."/>
            <person name="Gundlach H."/>
            <person name="Jiao Y."/>
            <person name="Hori C."/>
            <person name="Ishida J.K."/>
            <person name="Kasahara H."/>
            <person name="Kiba T."/>
            <person name="Kim M.S."/>
            <person name="Koo N."/>
            <person name="Laohavisit A."/>
            <person name="Lee Y.H."/>
            <person name="Lumba S."/>
            <person name="McCourt P."/>
            <person name="Mortimer J.C."/>
            <person name="Mutuku J.M."/>
            <person name="Nomura T."/>
            <person name="Sasaki-Sekimoto Y."/>
            <person name="Seto Y."/>
            <person name="Wang Y."/>
            <person name="Wakatake T."/>
            <person name="Sakakibara H."/>
            <person name="Demura T."/>
            <person name="Yamaguchi S."/>
            <person name="Yoneyama K."/>
            <person name="Manabe R.I."/>
            <person name="Nelson D.C."/>
            <person name="Schulman A.H."/>
            <person name="Timko M.P."/>
            <person name="dePamphilis C.W."/>
            <person name="Choi D."/>
            <person name="Shirasu K."/>
        </authorList>
    </citation>
    <scope>NUCLEOTIDE SEQUENCE [LARGE SCALE GENOMIC DNA]</scope>
    <source>
        <strain evidence="10">cv. UVA1</strain>
    </source>
</reference>
<organism evidence="9 10">
    <name type="scientific">Striga asiatica</name>
    <name type="common">Asiatic witchweed</name>
    <name type="synonym">Buchnera asiatica</name>
    <dbReference type="NCBI Taxonomy" id="4170"/>
    <lineage>
        <taxon>Eukaryota</taxon>
        <taxon>Viridiplantae</taxon>
        <taxon>Streptophyta</taxon>
        <taxon>Embryophyta</taxon>
        <taxon>Tracheophyta</taxon>
        <taxon>Spermatophyta</taxon>
        <taxon>Magnoliopsida</taxon>
        <taxon>eudicotyledons</taxon>
        <taxon>Gunneridae</taxon>
        <taxon>Pentapetalae</taxon>
        <taxon>asterids</taxon>
        <taxon>lamiids</taxon>
        <taxon>Lamiales</taxon>
        <taxon>Orobanchaceae</taxon>
        <taxon>Buchnereae</taxon>
        <taxon>Striga</taxon>
    </lineage>
</organism>
<evidence type="ECO:0000313" key="9">
    <source>
        <dbReference type="EMBL" id="GER42569.1"/>
    </source>
</evidence>
<dbReference type="GO" id="GO:0045892">
    <property type="term" value="P:negative regulation of DNA-templated transcription"/>
    <property type="evidence" value="ECO:0007669"/>
    <property type="project" value="UniProtKB-UniRule"/>
</dbReference>
<keyword evidence="5 6" id="KW-0539">Nucleus</keyword>
<comment type="subcellular location">
    <subcellularLocation>
        <location evidence="1 6">Nucleus</location>
    </subcellularLocation>
</comment>
<gene>
    <name evidence="9" type="ORF">STAS_19360</name>
</gene>
<dbReference type="OrthoDB" id="1928390at2759"/>
<comment type="function">
    <text evidence="6">Transcriptional repressor that regulates multiple aspects of plant growth and development.</text>
</comment>
<evidence type="ECO:0000256" key="5">
    <source>
        <dbReference type="ARBA" id="ARBA00023242"/>
    </source>
</evidence>
<keyword evidence="3 6" id="KW-0805">Transcription regulation</keyword>
<feature type="compositionally biased region" description="Low complexity" evidence="7">
    <location>
        <begin position="151"/>
        <end position="162"/>
    </location>
</feature>
<evidence type="ECO:0000256" key="3">
    <source>
        <dbReference type="ARBA" id="ARBA00023015"/>
    </source>
</evidence>
<evidence type="ECO:0000256" key="1">
    <source>
        <dbReference type="ARBA" id="ARBA00004123"/>
    </source>
</evidence>
<dbReference type="AlphaFoldDB" id="A0A5A7QBE4"/>
<dbReference type="Pfam" id="PF04844">
    <property type="entry name" value="Ovate"/>
    <property type="match status" value="1"/>
</dbReference>
<evidence type="ECO:0000256" key="4">
    <source>
        <dbReference type="ARBA" id="ARBA00023163"/>
    </source>
</evidence>
<keyword evidence="10" id="KW-1185">Reference proteome</keyword>
<keyword evidence="4 6" id="KW-0804">Transcription</keyword>
<protein>
    <recommendedName>
        <fullName evidence="6">Transcription repressor</fullName>
    </recommendedName>
    <alternativeName>
        <fullName evidence="6">Ovate family protein</fullName>
    </alternativeName>
</protein>
<evidence type="ECO:0000256" key="6">
    <source>
        <dbReference type="RuleBase" id="RU367028"/>
    </source>
</evidence>
<feature type="compositionally biased region" description="Low complexity" evidence="7">
    <location>
        <begin position="117"/>
        <end position="137"/>
    </location>
</feature>
<dbReference type="NCBIfam" id="TIGR01568">
    <property type="entry name" value="A_thal_3678"/>
    <property type="match status" value="1"/>
</dbReference>
<evidence type="ECO:0000256" key="7">
    <source>
        <dbReference type="SAM" id="MobiDB-lite"/>
    </source>
</evidence>
<feature type="domain" description="OVATE" evidence="8">
    <location>
        <begin position="208"/>
        <end position="267"/>
    </location>
</feature>
<feature type="region of interest" description="Disordered" evidence="7">
    <location>
        <begin position="20"/>
        <end position="47"/>
    </location>
</feature>
<evidence type="ECO:0000256" key="2">
    <source>
        <dbReference type="ARBA" id="ARBA00022491"/>
    </source>
</evidence>
<name>A0A5A7QBE4_STRAF</name>